<accession>A0A022RII4</accession>
<feature type="compositionally biased region" description="Acidic residues" evidence="1">
    <location>
        <begin position="36"/>
        <end position="51"/>
    </location>
</feature>
<evidence type="ECO:0000259" key="2">
    <source>
        <dbReference type="PROSITE" id="PS50812"/>
    </source>
</evidence>
<evidence type="ECO:0000313" key="4">
    <source>
        <dbReference type="Proteomes" id="UP000030748"/>
    </source>
</evidence>
<gene>
    <name evidence="3" type="ORF">MIMGU_mgv1a000539mg</name>
</gene>
<evidence type="ECO:0000256" key="1">
    <source>
        <dbReference type="SAM" id="MobiDB-lite"/>
    </source>
</evidence>
<name>A0A022RII4_ERYGU</name>
<protein>
    <recommendedName>
        <fullName evidence="2">PWWP domain-containing protein</fullName>
    </recommendedName>
</protein>
<feature type="region of interest" description="Disordered" evidence="1">
    <location>
        <begin position="339"/>
        <end position="387"/>
    </location>
</feature>
<dbReference type="SMART" id="SM00293">
    <property type="entry name" value="PWWP"/>
    <property type="match status" value="1"/>
</dbReference>
<dbReference type="PANTHER" id="PTHR42851">
    <property type="entry name" value="ALDOLASE-RELATED"/>
    <property type="match status" value="1"/>
</dbReference>
<dbReference type="SUPFAM" id="SSF63748">
    <property type="entry name" value="Tudor/PWWP/MBT"/>
    <property type="match status" value="1"/>
</dbReference>
<feature type="region of interest" description="Disordered" evidence="1">
    <location>
        <begin position="185"/>
        <end position="220"/>
    </location>
</feature>
<dbReference type="CDD" id="cd05162">
    <property type="entry name" value="PWWP"/>
    <property type="match status" value="1"/>
</dbReference>
<proteinExistence type="predicted"/>
<keyword evidence="4" id="KW-1185">Reference proteome</keyword>
<dbReference type="EMBL" id="KI630443">
    <property type="protein sequence ID" value="EYU39558.1"/>
    <property type="molecule type" value="Genomic_DNA"/>
</dbReference>
<dbReference type="InterPro" id="IPR000313">
    <property type="entry name" value="PWWP_dom"/>
</dbReference>
<feature type="domain" description="PWWP" evidence="2">
    <location>
        <begin position="619"/>
        <end position="680"/>
    </location>
</feature>
<dbReference type="eggNOG" id="ENOG502QR1T">
    <property type="taxonomic scope" value="Eukaryota"/>
</dbReference>
<feature type="compositionally biased region" description="Basic and acidic residues" evidence="1">
    <location>
        <begin position="274"/>
        <end position="284"/>
    </location>
</feature>
<dbReference type="STRING" id="4155.A0A022RII4"/>
<feature type="compositionally biased region" description="Acidic residues" evidence="1">
    <location>
        <begin position="362"/>
        <end position="374"/>
    </location>
</feature>
<feature type="region of interest" description="Disordered" evidence="1">
    <location>
        <begin position="266"/>
        <end position="294"/>
    </location>
</feature>
<dbReference type="PROSITE" id="PS50812">
    <property type="entry name" value="PWWP"/>
    <property type="match status" value="1"/>
</dbReference>
<dbReference type="Gene3D" id="2.30.30.140">
    <property type="match status" value="1"/>
</dbReference>
<feature type="region of interest" description="Disordered" evidence="1">
    <location>
        <begin position="1"/>
        <end position="51"/>
    </location>
</feature>
<reference evidence="3 4" key="1">
    <citation type="journal article" date="2013" name="Proc. Natl. Acad. Sci. U.S.A.">
        <title>Fine-scale variation in meiotic recombination in Mimulus inferred from population shotgun sequencing.</title>
        <authorList>
            <person name="Hellsten U."/>
            <person name="Wright K.M."/>
            <person name="Jenkins J."/>
            <person name="Shu S."/>
            <person name="Yuan Y."/>
            <person name="Wessler S.R."/>
            <person name="Schmutz J."/>
            <person name="Willis J.H."/>
            <person name="Rokhsar D.S."/>
        </authorList>
    </citation>
    <scope>NUCLEOTIDE SEQUENCE [LARGE SCALE GENOMIC DNA]</scope>
    <source>
        <strain evidence="4">cv. DUN x IM62</strain>
    </source>
</reference>
<dbReference type="PANTHER" id="PTHR42851:SF4">
    <property type="entry name" value="PWWP DOMAIN-CONTAINING PROTEIN"/>
    <property type="match status" value="1"/>
</dbReference>
<organism evidence="3 4">
    <name type="scientific">Erythranthe guttata</name>
    <name type="common">Yellow monkey flower</name>
    <name type="synonym">Mimulus guttatus</name>
    <dbReference type="NCBI Taxonomy" id="4155"/>
    <lineage>
        <taxon>Eukaryota</taxon>
        <taxon>Viridiplantae</taxon>
        <taxon>Streptophyta</taxon>
        <taxon>Embryophyta</taxon>
        <taxon>Tracheophyta</taxon>
        <taxon>Spermatophyta</taxon>
        <taxon>Magnoliopsida</taxon>
        <taxon>eudicotyledons</taxon>
        <taxon>Gunneridae</taxon>
        <taxon>Pentapetalae</taxon>
        <taxon>asterids</taxon>
        <taxon>lamiids</taxon>
        <taxon>Lamiales</taxon>
        <taxon>Phrymaceae</taxon>
        <taxon>Erythranthe</taxon>
    </lineage>
</organism>
<dbReference type="Pfam" id="PF00855">
    <property type="entry name" value="PWWP"/>
    <property type="match status" value="1"/>
</dbReference>
<evidence type="ECO:0000313" key="3">
    <source>
        <dbReference type="EMBL" id="EYU39558.1"/>
    </source>
</evidence>
<dbReference type="InterPro" id="IPR053063">
    <property type="entry name" value="PWWP_domain_containing_PDP"/>
</dbReference>
<dbReference type="Proteomes" id="UP000030748">
    <property type="component" value="Unassembled WGS sequence"/>
</dbReference>
<feature type="compositionally biased region" description="Polar residues" evidence="1">
    <location>
        <begin position="203"/>
        <end position="213"/>
    </location>
</feature>
<dbReference type="AlphaFoldDB" id="A0A022RII4"/>
<sequence length="1087" mass="119430">MEEEQVDVGKDSSGGVSDSPLSGDLPLPSETAVESTDIDNPVEESFEEEDEGEIMVEIVGSDVFVDGVSGLKEGDFVVSEEVGGVCKNIEESRVTDVSEAMDVSEKEYAVTEEVDISLSESVTALSSKSVNVWNPGNEEMAVSLSVETTSVVISEERTVINEPSKDSAEALVGVLEKEDELLLPSSNSQGENEEAHGGETAPSELSANPNCDGSGNVKVDGGDSVAGGEFLSADMAKDGDCLVEDKFVDEKEVVAAESQVSVLEMSENQGCVNESREIKPDSSHGSEGVSRASTETILEESVAGAEFDDVMDSEDGTSNINPEIDEVLLETDMVDQSHFVSNEPPHLADESDTAVVNKDDGPNDEIEADKEEENQTNTTSPILPEDEEIVQADSGEVTEHQKVMEVVDVGGFSEKGGVEIPALDASSESMKLLEEGEEILREDSDMIEDQQPKEMEVVDGGENIETMDFEISEQSLVGPENAEIPADVSMTEDHVVLDNVIEERGDLPQGNEEEVPAEGVENLESIDLIQFVDADIAPISDITQVNILPESTEKPELDNFTETNGFYIADDHTSDEAELMDEELETENSKFSNEETTKSVRMNLSSYLSPPDSEGTFAISDLVWGKVRSHPWWPGQIFDPEDASENAAKYHKKDSYLVAYFGDRTFAWNDASVLRPFMSFFPQIEKRSSSETFQNAVECALEEVSRRVELGLACSCVPKDAYRRIEAQVVENTGIREESHRRYGVDHSTGAASFEPDKLLDYKELADEMEYSPEDAEDESAASRKRIATTEPLTTVPIPTSQTPKPSFKIGECIRRVASQLTAATSSVEKTTAVVSPEASSVEEMLSQLQLVARDPKKRHTFMKTIHNFFMGFRSSIALNKRGRKKKSDSAVGGSGEEFEFDDVNDSYWTDRIVHNYPEEQLITTTNNNRENGAGSNFQLVTFDAEKSGKAIRKTNSRKRYSTGIYPTEATEIDEGVKRRKQESSPAELILNFAERKCVPSEINLNKMFRRFGPLMESETEVDHETGCAKVIFKRGSDAEVARNSSEKFGIFGPVLVNYQIGYSPLISVKVLPVEIPQFEEDMELMM</sequence>